<dbReference type="PANTHER" id="PTHR11946">
    <property type="entry name" value="VALYL-TRNA SYNTHETASES"/>
    <property type="match status" value="1"/>
</dbReference>
<dbReference type="Pfam" id="PF00133">
    <property type="entry name" value="tRNA-synt_1"/>
    <property type="match status" value="1"/>
</dbReference>
<dbReference type="InterPro" id="IPR019499">
    <property type="entry name" value="Val-tRNA_synth_tRNA-bd"/>
</dbReference>
<dbReference type="InterPro" id="IPR009080">
    <property type="entry name" value="tRNAsynth_Ia_anticodon-bd"/>
</dbReference>
<dbReference type="PROSITE" id="PS00178">
    <property type="entry name" value="AA_TRNA_LIGASE_I"/>
    <property type="match status" value="1"/>
</dbReference>
<evidence type="ECO:0000259" key="13">
    <source>
        <dbReference type="Pfam" id="PF00133"/>
    </source>
</evidence>
<evidence type="ECO:0000256" key="7">
    <source>
        <dbReference type="ARBA" id="ARBA00022917"/>
    </source>
</evidence>
<dbReference type="EMBL" id="SDKK01000016">
    <property type="protein sequence ID" value="TYC54792.1"/>
    <property type="molecule type" value="Genomic_DNA"/>
</dbReference>
<dbReference type="NCBIfam" id="NF004349">
    <property type="entry name" value="PRK05729.1"/>
    <property type="match status" value="1"/>
</dbReference>
<dbReference type="FunFam" id="3.40.50.620:FF:000032">
    <property type="entry name" value="Valine--tRNA ligase"/>
    <property type="match status" value="1"/>
</dbReference>
<evidence type="ECO:0000256" key="12">
    <source>
        <dbReference type="HAMAP-Rule" id="MF_02004"/>
    </source>
</evidence>
<dbReference type="InterPro" id="IPR010978">
    <property type="entry name" value="tRNA-bd_arm"/>
</dbReference>
<comment type="function">
    <text evidence="12">Catalyzes the attachment of valine to tRNA(Val). As ValRS can inadvertently accommodate and process structurally similar amino acids such as threonine, to avoid such errors, it has a 'posttransfer' editing activity that hydrolyzes mischarged Thr-tRNA(Val) in a tRNA-dependent manner.</text>
</comment>
<keyword evidence="7 12" id="KW-0648">Protein biosynthesis</keyword>
<dbReference type="FunFam" id="1.10.287.380:FF:000001">
    <property type="entry name" value="Valine--tRNA ligase"/>
    <property type="match status" value="1"/>
</dbReference>
<evidence type="ECO:0000256" key="3">
    <source>
        <dbReference type="ARBA" id="ARBA00022490"/>
    </source>
</evidence>
<dbReference type="PANTHER" id="PTHR11946:SF93">
    <property type="entry name" value="VALINE--TRNA LIGASE, CHLOROPLASTIC_MITOCHONDRIAL 2"/>
    <property type="match status" value="1"/>
</dbReference>
<dbReference type="SUPFAM" id="SSF52374">
    <property type="entry name" value="Nucleotidylyl transferase"/>
    <property type="match status" value="1"/>
</dbReference>
<dbReference type="RefSeq" id="WP_148580210.1">
    <property type="nucleotide sequence ID" value="NZ_SDKK01000016.1"/>
</dbReference>
<evidence type="ECO:0000256" key="4">
    <source>
        <dbReference type="ARBA" id="ARBA00022598"/>
    </source>
</evidence>
<feature type="short sequence motif" description="'HIGH' region" evidence="12">
    <location>
        <begin position="47"/>
        <end position="57"/>
    </location>
</feature>
<dbReference type="InterPro" id="IPR033705">
    <property type="entry name" value="Anticodon_Ia_Val"/>
</dbReference>
<name>A0A6C2CN50_9RHOO</name>
<dbReference type="GO" id="GO:0005829">
    <property type="term" value="C:cytosol"/>
    <property type="evidence" value="ECO:0007669"/>
    <property type="project" value="TreeGrafter"/>
</dbReference>
<dbReference type="NCBIfam" id="TIGR00422">
    <property type="entry name" value="valS"/>
    <property type="match status" value="1"/>
</dbReference>
<dbReference type="EC" id="6.1.1.9" evidence="12"/>
<evidence type="ECO:0000256" key="5">
    <source>
        <dbReference type="ARBA" id="ARBA00022741"/>
    </source>
</evidence>
<dbReference type="GO" id="GO:0004832">
    <property type="term" value="F:valine-tRNA ligase activity"/>
    <property type="evidence" value="ECO:0007669"/>
    <property type="project" value="UniProtKB-UniRule"/>
</dbReference>
<dbReference type="CDD" id="cd00817">
    <property type="entry name" value="ValRS_core"/>
    <property type="match status" value="1"/>
</dbReference>
<dbReference type="FunFam" id="1.10.730.10:FF:000009">
    <property type="entry name" value="Valine--tRNA ligase, mitochondrial"/>
    <property type="match status" value="1"/>
</dbReference>
<dbReference type="SUPFAM" id="SSF46589">
    <property type="entry name" value="tRNA-binding arm"/>
    <property type="match status" value="1"/>
</dbReference>
<keyword evidence="9 12" id="KW-0030">Aminoacyl-tRNA synthetase</keyword>
<dbReference type="Pfam" id="PF10458">
    <property type="entry name" value="Val_tRNA-synt_C"/>
    <property type="match status" value="1"/>
</dbReference>
<evidence type="ECO:0000259" key="15">
    <source>
        <dbReference type="Pfam" id="PF10458"/>
    </source>
</evidence>
<dbReference type="InterPro" id="IPR002303">
    <property type="entry name" value="Valyl-tRNA_ligase"/>
</dbReference>
<evidence type="ECO:0000259" key="14">
    <source>
        <dbReference type="Pfam" id="PF08264"/>
    </source>
</evidence>
<keyword evidence="4 12" id="KW-0436">Ligase</keyword>
<dbReference type="HAMAP" id="MF_02004">
    <property type="entry name" value="Val_tRNA_synth_type1"/>
    <property type="match status" value="1"/>
</dbReference>
<dbReference type="Gene3D" id="1.10.730.10">
    <property type="entry name" value="Isoleucyl-tRNA Synthetase, Domain 1"/>
    <property type="match status" value="1"/>
</dbReference>
<dbReference type="InterPro" id="IPR014729">
    <property type="entry name" value="Rossmann-like_a/b/a_fold"/>
</dbReference>
<dbReference type="Gene3D" id="1.10.287.380">
    <property type="entry name" value="Valyl-tRNA synthetase, C-terminal domain"/>
    <property type="match status" value="1"/>
</dbReference>
<evidence type="ECO:0000256" key="10">
    <source>
        <dbReference type="ARBA" id="ARBA00047552"/>
    </source>
</evidence>
<dbReference type="SUPFAM" id="SSF50677">
    <property type="entry name" value="ValRS/IleRS/LeuRS editing domain"/>
    <property type="match status" value="1"/>
</dbReference>
<feature type="binding site" evidence="12">
    <location>
        <position position="559"/>
    </location>
    <ligand>
        <name>ATP</name>
        <dbReference type="ChEBI" id="CHEBI:30616"/>
    </ligand>
</feature>
<dbReference type="OrthoDB" id="9810365at2"/>
<dbReference type="Gene3D" id="3.90.740.10">
    <property type="entry name" value="Valyl/Leucyl/Isoleucyl-tRNA synthetase, editing domain"/>
    <property type="match status" value="2"/>
</dbReference>
<dbReference type="InterPro" id="IPR009008">
    <property type="entry name" value="Val/Leu/Ile-tRNA-synth_edit"/>
</dbReference>
<dbReference type="InterPro" id="IPR037118">
    <property type="entry name" value="Val-tRNA_synth_C_sf"/>
</dbReference>
<keyword evidence="6 12" id="KW-0067">ATP-binding</keyword>
<evidence type="ECO:0000256" key="1">
    <source>
        <dbReference type="ARBA" id="ARBA00004496"/>
    </source>
</evidence>
<dbReference type="AlphaFoldDB" id="A0A6C2CN50"/>
<evidence type="ECO:0000256" key="11">
    <source>
        <dbReference type="ARBA" id="ARBA00060830"/>
    </source>
</evidence>
<keyword evidence="3 12" id="KW-0963">Cytoplasm</keyword>
<accession>A0A6C2CN50</accession>
<dbReference type="Pfam" id="PF08264">
    <property type="entry name" value="Anticodon_1"/>
    <property type="match status" value="1"/>
</dbReference>
<feature type="domain" description="Methionyl/Valyl/Leucyl/Isoleucyl-tRNA synthetase anticodon-binding" evidence="14">
    <location>
        <begin position="684"/>
        <end position="832"/>
    </location>
</feature>
<dbReference type="InterPro" id="IPR013155">
    <property type="entry name" value="M/V/L/I-tRNA-synth_anticd-bd"/>
</dbReference>
<comment type="similarity">
    <text evidence="11 12">Belongs to the class-I aminoacyl-tRNA synthetase family. ValS type 1 subfamily.</text>
</comment>
<reference evidence="16 17" key="1">
    <citation type="submission" date="2019-01" db="EMBL/GenBank/DDBJ databases">
        <title>Zoogloea oleivorans genome sequencing and assembly.</title>
        <authorList>
            <person name="Tancsics A."/>
            <person name="Farkas M."/>
            <person name="Kriszt B."/>
            <person name="Maroti G."/>
            <person name="Horvath B."/>
        </authorList>
    </citation>
    <scope>NUCLEOTIDE SEQUENCE [LARGE SCALE GENOMIC DNA]</scope>
    <source>
        <strain evidence="16 17">Buc</strain>
    </source>
</reference>
<dbReference type="PRINTS" id="PR00986">
    <property type="entry name" value="TRNASYNTHVAL"/>
</dbReference>
<proteinExistence type="inferred from homology"/>
<evidence type="ECO:0000256" key="8">
    <source>
        <dbReference type="ARBA" id="ARBA00023054"/>
    </source>
</evidence>
<dbReference type="InterPro" id="IPR002300">
    <property type="entry name" value="aa-tRNA-synth_Ia"/>
</dbReference>
<gene>
    <name evidence="12" type="primary">valS</name>
    <name evidence="16" type="ORF">ETQ85_16640</name>
</gene>
<keyword evidence="5 12" id="KW-0547">Nucleotide-binding</keyword>
<comment type="domain">
    <text evidence="12">The C-terminal coiled-coil domain is crucial for aminoacylation activity.</text>
</comment>
<feature type="domain" description="Valyl-tRNA synthetase tRNA-binding arm" evidence="15">
    <location>
        <begin position="889"/>
        <end position="953"/>
    </location>
</feature>
<dbReference type="SUPFAM" id="SSF47323">
    <property type="entry name" value="Anticodon-binding domain of a subclass of class I aminoacyl-tRNA synthetases"/>
    <property type="match status" value="1"/>
</dbReference>
<organism evidence="16 17">
    <name type="scientific">Zoogloea oleivorans</name>
    <dbReference type="NCBI Taxonomy" id="1552750"/>
    <lineage>
        <taxon>Bacteria</taxon>
        <taxon>Pseudomonadati</taxon>
        <taxon>Pseudomonadota</taxon>
        <taxon>Betaproteobacteria</taxon>
        <taxon>Rhodocyclales</taxon>
        <taxon>Zoogloeaceae</taxon>
        <taxon>Zoogloea</taxon>
    </lineage>
</organism>
<dbReference type="Proteomes" id="UP000389128">
    <property type="component" value="Unassembled WGS sequence"/>
</dbReference>
<dbReference type="GO" id="GO:0005524">
    <property type="term" value="F:ATP binding"/>
    <property type="evidence" value="ECO:0007669"/>
    <property type="project" value="UniProtKB-UniRule"/>
</dbReference>
<comment type="subcellular location">
    <subcellularLocation>
        <location evidence="1 12">Cytoplasm</location>
    </subcellularLocation>
</comment>
<dbReference type="GO" id="GO:0006438">
    <property type="term" value="P:valyl-tRNA aminoacylation"/>
    <property type="evidence" value="ECO:0007669"/>
    <property type="project" value="UniProtKB-UniRule"/>
</dbReference>
<dbReference type="InterPro" id="IPR001412">
    <property type="entry name" value="aa-tRNA-synth_I_CS"/>
</dbReference>
<comment type="domain">
    <text evidence="12">ValRS has two distinct active sites: one for aminoacylation and one for editing. The misactivated threonine is translocated from the active site to the editing site.</text>
</comment>
<evidence type="ECO:0000256" key="9">
    <source>
        <dbReference type="ARBA" id="ARBA00023146"/>
    </source>
</evidence>
<keyword evidence="8 12" id="KW-0175">Coiled coil</keyword>
<evidence type="ECO:0000256" key="2">
    <source>
        <dbReference type="ARBA" id="ARBA00011245"/>
    </source>
</evidence>
<keyword evidence="17" id="KW-1185">Reference proteome</keyword>
<dbReference type="CDD" id="cd07962">
    <property type="entry name" value="Anticodon_Ia_Val"/>
    <property type="match status" value="1"/>
</dbReference>
<dbReference type="Gene3D" id="3.40.50.620">
    <property type="entry name" value="HUPs"/>
    <property type="match status" value="2"/>
</dbReference>
<comment type="catalytic activity">
    <reaction evidence="10 12">
        <text>tRNA(Val) + L-valine + ATP = L-valyl-tRNA(Val) + AMP + diphosphate</text>
        <dbReference type="Rhea" id="RHEA:10704"/>
        <dbReference type="Rhea" id="RHEA-COMP:9672"/>
        <dbReference type="Rhea" id="RHEA-COMP:9708"/>
        <dbReference type="ChEBI" id="CHEBI:30616"/>
        <dbReference type="ChEBI" id="CHEBI:33019"/>
        <dbReference type="ChEBI" id="CHEBI:57762"/>
        <dbReference type="ChEBI" id="CHEBI:78442"/>
        <dbReference type="ChEBI" id="CHEBI:78537"/>
        <dbReference type="ChEBI" id="CHEBI:456215"/>
        <dbReference type="EC" id="6.1.1.9"/>
    </reaction>
</comment>
<comment type="caution">
    <text evidence="16">The sequence shown here is derived from an EMBL/GenBank/DDBJ whole genome shotgun (WGS) entry which is preliminary data.</text>
</comment>
<comment type="subunit">
    <text evidence="2 12">Monomer.</text>
</comment>
<dbReference type="GO" id="GO:0002161">
    <property type="term" value="F:aminoacyl-tRNA deacylase activity"/>
    <property type="evidence" value="ECO:0007669"/>
    <property type="project" value="InterPro"/>
</dbReference>
<feature type="short sequence motif" description="'KMSKS' region" evidence="12">
    <location>
        <begin position="556"/>
        <end position="560"/>
    </location>
</feature>
<evidence type="ECO:0000313" key="16">
    <source>
        <dbReference type="EMBL" id="TYC54792.1"/>
    </source>
</evidence>
<evidence type="ECO:0000256" key="6">
    <source>
        <dbReference type="ARBA" id="ARBA00022840"/>
    </source>
</evidence>
<protein>
    <recommendedName>
        <fullName evidence="12">Valine--tRNA ligase</fullName>
        <ecNumber evidence="12">6.1.1.9</ecNumber>
    </recommendedName>
    <alternativeName>
        <fullName evidence="12">Valyl-tRNA synthetase</fullName>
        <shortName evidence="12">ValRS</shortName>
    </alternativeName>
</protein>
<feature type="domain" description="Aminoacyl-tRNA synthetase class Ia" evidence="13">
    <location>
        <begin position="16"/>
        <end position="633"/>
    </location>
</feature>
<sequence>MELAKSFEPAEIERRWYEHWETSGYFAAGLDRSKPADQSFCILLPPPNVTGTLHMGHGFNQTLMDALTRYHRMRGWNTLWQPGTDHAGIATQIVVERQLDAQGISRHDLGREKFLEKVWEWKEYSGGTITQQMRRMGTSPDWSRERFTMDAGLNKIVTETFVRLFNEGLIYRGKRLVNWDPKLHTAVSDLEVVQEEEDGFMWHLNYPLADGSGSLTVATTRPETMLGDTAVMVHPEDERYAHLIGKTVKLPLVDREIPIIADEYVDREFGTGVVKVTPAHDFNDYAVGLRHGLPMITVLTLEGTVPDAGTVVTHGVVSGSTPLPASLVGLDRFEARKQVVAQFKALGLLGDIKPHKLQVPRGDRTGVVIEPMLTDQWFVAMSKPGEDGKSITEKALEVVSSGEIEFVPGNWVNTYNQWLNNIQDWCISRQLWWGHQIPAWYGDNGETFVAHSEDEARSLADKAGYSGALKRDPDVLDTWYSSALWPFSTLDWTPEYPAQSNDALDLYLPSTVLVTGFDIIFFWVARMVMMTKHITGKIPFKHVYVHGLIRDAEGAKMSKSKGNVLDPIDLIDGIGIDALVAKRTTGLMNPKQAASIEKKTRKEFPEGIPAFGTDALRFTFASLASPGRDIKFDMSRCEGYRNFCNKLWNATRFVLMNTQDKDCGLDNHDATACTGAYLDFSFADRWIVSRLQRVEKEVEQHFGEYRFDLVSKTVYEFIWDEYCDWYLELAKVQIQSGTEAQQRATRRTLLRVLETILRLAHPMIPFITEELWQTVAPLAARKDTDSLCLASYPQADLGKLDETSEADVTELKALIYACRNLRGEMNISPAQRMPLIASGNAERLKKFAPYIAGLAKLSEVQVVDEISTEEMAPVAIVGEQRLMLKVEIDIAAERERISKEIARLEGEIVKAHAKLANESFVARAPAAVVAQEKERLANFSATVDKLKPQLAKLV</sequence>
<evidence type="ECO:0000313" key="17">
    <source>
        <dbReference type="Proteomes" id="UP000389128"/>
    </source>
</evidence>